<dbReference type="InParanoid" id="Q2LXZ3"/>
<organism evidence="1 2">
    <name type="scientific">Syntrophus aciditrophicus (strain SB)</name>
    <dbReference type="NCBI Taxonomy" id="56780"/>
    <lineage>
        <taxon>Bacteria</taxon>
        <taxon>Pseudomonadati</taxon>
        <taxon>Thermodesulfobacteriota</taxon>
        <taxon>Syntrophia</taxon>
        <taxon>Syntrophales</taxon>
        <taxon>Syntrophaceae</taxon>
        <taxon>Syntrophus</taxon>
    </lineage>
</organism>
<reference evidence="1 2" key="1">
    <citation type="journal article" date="2007" name="Proc. Natl. Acad. Sci. U.S.A.">
        <title>The genome of Syntrophus aciditrophicus: life at the thermodynamic limit of microbial growth.</title>
        <authorList>
            <person name="McInerney M.J."/>
            <person name="Rohlin L."/>
            <person name="Mouttaki H."/>
            <person name="Kim U."/>
            <person name="Krupp R.S."/>
            <person name="Rios-Hernandez L."/>
            <person name="Sieber J."/>
            <person name="Struchtemeyer C.G."/>
            <person name="Bhattacharyya A."/>
            <person name="Campbell J.W."/>
            <person name="Gunsalus R.P."/>
        </authorList>
    </citation>
    <scope>NUCLEOTIDE SEQUENCE [LARGE SCALE GENOMIC DNA]</scope>
    <source>
        <strain evidence="1 2">SB</strain>
    </source>
</reference>
<accession>Q2LXZ3</accession>
<sequence>MGEEDEDSIHRAYSMLMLLCFERLIFIKYTIASGCTRATCRDLAEEPWRS</sequence>
<name>Q2LXZ3_SYNAS</name>
<dbReference type="HOGENOM" id="CLU_3123525_0_0_7"/>
<dbReference type="Proteomes" id="UP000001933">
    <property type="component" value="Chromosome"/>
</dbReference>
<dbReference type="EMBL" id="CP000252">
    <property type="protein sequence ID" value="ABC78948.1"/>
    <property type="molecule type" value="Genomic_DNA"/>
</dbReference>
<dbReference type="STRING" id="56780.SYN_01608"/>
<dbReference type="AlphaFoldDB" id="Q2LXZ3"/>
<proteinExistence type="predicted"/>
<protein>
    <submittedName>
        <fullName evidence="1">Hypothetical cytosolic protein</fullName>
    </submittedName>
</protein>
<gene>
    <name evidence="1" type="ORF">SYN_01608</name>
</gene>
<dbReference type="KEGG" id="sat:SYN_01608"/>
<keyword evidence="2" id="KW-1185">Reference proteome</keyword>
<evidence type="ECO:0000313" key="1">
    <source>
        <dbReference type="EMBL" id="ABC78948.1"/>
    </source>
</evidence>
<evidence type="ECO:0000313" key="2">
    <source>
        <dbReference type="Proteomes" id="UP000001933"/>
    </source>
</evidence>